<dbReference type="Pfam" id="PF22725">
    <property type="entry name" value="GFO_IDH_MocA_C3"/>
    <property type="match status" value="1"/>
</dbReference>
<dbReference type="Pfam" id="PF01408">
    <property type="entry name" value="GFO_IDH_MocA"/>
    <property type="match status" value="1"/>
</dbReference>
<proteinExistence type="predicted"/>
<dbReference type="GO" id="GO:0016746">
    <property type="term" value="F:acyltransferase activity"/>
    <property type="evidence" value="ECO:0007669"/>
    <property type="project" value="UniProtKB-KW"/>
</dbReference>
<feature type="domain" description="GFO/IDH/MocA-like oxidoreductase" evidence="2">
    <location>
        <begin position="135"/>
        <end position="244"/>
    </location>
</feature>
<evidence type="ECO:0000259" key="2">
    <source>
        <dbReference type="Pfam" id="PF22725"/>
    </source>
</evidence>
<evidence type="ECO:0000313" key="4">
    <source>
        <dbReference type="Proteomes" id="UP000548978"/>
    </source>
</evidence>
<dbReference type="InterPro" id="IPR051450">
    <property type="entry name" value="Gfo/Idh/MocA_Oxidoreductases"/>
</dbReference>
<accession>A0A7W9E7X0</accession>
<dbReference type="InterPro" id="IPR055170">
    <property type="entry name" value="GFO_IDH_MocA-like_dom"/>
</dbReference>
<comment type="caution">
    <text evidence="3">The sequence shown here is derived from an EMBL/GenBank/DDBJ whole genome shotgun (WGS) entry which is preliminary data.</text>
</comment>
<keyword evidence="3" id="KW-0012">Acyltransferase</keyword>
<evidence type="ECO:0000313" key="3">
    <source>
        <dbReference type="EMBL" id="MBB5661403.1"/>
    </source>
</evidence>
<feature type="domain" description="Gfo/Idh/MocA-like oxidoreductase N-terminal" evidence="1">
    <location>
        <begin position="12"/>
        <end position="127"/>
    </location>
</feature>
<dbReference type="InterPro" id="IPR036291">
    <property type="entry name" value="NAD(P)-bd_dom_sf"/>
</dbReference>
<dbReference type="InterPro" id="IPR000683">
    <property type="entry name" value="Gfo/Idh/MocA-like_OxRdtase_N"/>
</dbReference>
<dbReference type="Proteomes" id="UP000548978">
    <property type="component" value="Unassembled WGS sequence"/>
</dbReference>
<dbReference type="Gene3D" id="3.40.50.720">
    <property type="entry name" value="NAD(P)-binding Rossmann-like Domain"/>
    <property type="match status" value="1"/>
</dbReference>
<dbReference type="SUPFAM" id="SSF51735">
    <property type="entry name" value="NAD(P)-binding Rossmann-fold domains"/>
    <property type="match status" value="1"/>
</dbReference>
<gene>
    <name evidence="3" type="ORF">FHS65_002164</name>
</gene>
<evidence type="ECO:0000259" key="1">
    <source>
        <dbReference type="Pfam" id="PF01408"/>
    </source>
</evidence>
<name>A0A7W9E7X0_9CAUL</name>
<keyword evidence="3" id="KW-0808">Transferase</keyword>
<dbReference type="Gene3D" id="3.30.360.10">
    <property type="entry name" value="Dihydrodipicolinate Reductase, domain 2"/>
    <property type="match status" value="1"/>
</dbReference>
<dbReference type="EMBL" id="JACIJB010000010">
    <property type="protein sequence ID" value="MBB5661403.1"/>
    <property type="molecule type" value="Genomic_DNA"/>
</dbReference>
<dbReference type="AlphaFoldDB" id="A0A7W9E7X0"/>
<dbReference type="PANTHER" id="PTHR43377:SF6">
    <property type="entry name" value="GFO_IDH_MOCA-LIKE OXIDOREDUCTASE N-TERMINAL DOMAIN-CONTAINING PROTEIN"/>
    <property type="match status" value="1"/>
</dbReference>
<sequence>MMVSATAADFPRTALIGCGRWGRNIARVLARLGALELIIDPAADRLADYASELGGVRVTDDLEAAFSKDIQAVAIAAPAVDHARLAMRALEAGKPVFVEKPLALELGDAEALAAKANEMKLPLMVGHLLQYHPAFVTLKRMVQEGAIGELRHVTSHRLNPGAIRSEENALWSMAPHDFSMILGLTGQEPTHVGALPVRVVDPAVPDQYFVQLRFPNGVTAQVNVSWLSPYKEHKLTVLGTEGALVFEDTAPSRERKLVIYRDYVDTSGSVARFIKGEGEPVDWPADEPLEMEMRTFLDAASGRGGTRTGPQEAIPVLRLLRQADAAAGGLA</sequence>
<dbReference type="PANTHER" id="PTHR43377">
    <property type="entry name" value="BILIVERDIN REDUCTASE A"/>
    <property type="match status" value="1"/>
</dbReference>
<dbReference type="SUPFAM" id="SSF55347">
    <property type="entry name" value="Glyceraldehyde-3-phosphate dehydrogenase-like, C-terminal domain"/>
    <property type="match status" value="1"/>
</dbReference>
<organism evidence="3 4">
    <name type="scientific">Brevundimonas halotolerans</name>
    <dbReference type="NCBI Taxonomy" id="69670"/>
    <lineage>
        <taxon>Bacteria</taxon>
        <taxon>Pseudomonadati</taxon>
        <taxon>Pseudomonadota</taxon>
        <taxon>Alphaproteobacteria</taxon>
        <taxon>Caulobacterales</taxon>
        <taxon>Caulobacteraceae</taxon>
        <taxon>Brevundimonas</taxon>
    </lineage>
</organism>
<dbReference type="EC" id="2.3.1.201" evidence="3"/>
<protein>
    <submittedName>
        <fullName evidence="3">UDP-2-acetamido-3-amino-2,3-dideoxy-glucuronate N-acetyltransferase</fullName>
        <ecNumber evidence="3">2.3.1.201</ecNumber>
    </submittedName>
</protein>
<keyword evidence="4" id="KW-1185">Reference proteome</keyword>
<reference evidence="3 4" key="1">
    <citation type="submission" date="2020-08" db="EMBL/GenBank/DDBJ databases">
        <title>Genomic Encyclopedia of Type Strains, Phase IV (KMG-IV): sequencing the most valuable type-strain genomes for metagenomic binning, comparative biology and taxonomic classification.</title>
        <authorList>
            <person name="Goeker M."/>
        </authorList>
    </citation>
    <scope>NUCLEOTIDE SEQUENCE [LARGE SCALE GENOMIC DNA]</scope>
    <source>
        <strain evidence="3 4">DSM 24448</strain>
    </source>
</reference>
<dbReference type="GO" id="GO:0000166">
    <property type="term" value="F:nucleotide binding"/>
    <property type="evidence" value="ECO:0007669"/>
    <property type="project" value="InterPro"/>
</dbReference>